<evidence type="ECO:0000313" key="3">
    <source>
        <dbReference type="EMBL" id="WPK25563.1"/>
    </source>
</evidence>
<dbReference type="RefSeq" id="XP_062877945.1">
    <property type="nucleotide sequence ID" value="XM_063021875.1"/>
</dbReference>
<dbReference type="SMART" id="SM00463">
    <property type="entry name" value="SMR"/>
    <property type="match status" value="1"/>
</dbReference>
<dbReference type="EMBL" id="CP138896">
    <property type="protein sequence ID" value="WPK25563.1"/>
    <property type="molecule type" value="Genomic_DNA"/>
</dbReference>
<dbReference type="Gene3D" id="3.30.1370.110">
    <property type="match status" value="1"/>
</dbReference>
<dbReference type="InterPro" id="IPR053020">
    <property type="entry name" value="Smr_domain_protein"/>
</dbReference>
<reference evidence="3 4" key="1">
    <citation type="submission" date="2023-10" db="EMBL/GenBank/DDBJ databases">
        <title>Draft Genome Sequence of Candida saopaulonensis from a very Premature Infant with Sepsis.</title>
        <authorList>
            <person name="Ning Y."/>
            <person name="Dai R."/>
            <person name="Xiao M."/>
            <person name="Xu Y."/>
            <person name="Yan Q."/>
            <person name="Zhang L."/>
        </authorList>
    </citation>
    <scope>NUCLEOTIDE SEQUENCE [LARGE SCALE GENOMIC DNA]</scope>
    <source>
        <strain evidence="3 4">19XY460</strain>
    </source>
</reference>
<feature type="region of interest" description="Disordered" evidence="1">
    <location>
        <begin position="241"/>
        <end position="428"/>
    </location>
</feature>
<feature type="region of interest" description="Disordered" evidence="1">
    <location>
        <begin position="601"/>
        <end position="656"/>
    </location>
</feature>
<dbReference type="Proteomes" id="UP001338582">
    <property type="component" value="Chromosome 3"/>
</dbReference>
<dbReference type="SUPFAM" id="SSF160443">
    <property type="entry name" value="SMR domain-like"/>
    <property type="match status" value="1"/>
</dbReference>
<feature type="compositionally biased region" description="Basic and acidic residues" evidence="1">
    <location>
        <begin position="245"/>
        <end position="263"/>
    </location>
</feature>
<proteinExistence type="predicted"/>
<name>A0AAX4HAM7_9ASCO</name>
<gene>
    <name evidence="3" type="ORF">PUMCH_002883</name>
</gene>
<feature type="compositionally biased region" description="Polar residues" evidence="1">
    <location>
        <begin position="390"/>
        <end position="411"/>
    </location>
</feature>
<accession>A0AAX4HAM7</accession>
<keyword evidence="4" id="KW-1185">Reference proteome</keyword>
<dbReference type="KEGG" id="asau:88173947"/>
<organism evidence="3 4">
    <name type="scientific">Australozyma saopauloensis</name>
    <dbReference type="NCBI Taxonomy" id="291208"/>
    <lineage>
        <taxon>Eukaryota</taxon>
        <taxon>Fungi</taxon>
        <taxon>Dikarya</taxon>
        <taxon>Ascomycota</taxon>
        <taxon>Saccharomycotina</taxon>
        <taxon>Pichiomycetes</taxon>
        <taxon>Metschnikowiaceae</taxon>
        <taxon>Australozyma</taxon>
    </lineage>
</organism>
<evidence type="ECO:0000259" key="2">
    <source>
        <dbReference type="PROSITE" id="PS50828"/>
    </source>
</evidence>
<dbReference type="PROSITE" id="PS50828">
    <property type="entry name" value="SMR"/>
    <property type="match status" value="1"/>
</dbReference>
<feature type="compositionally biased region" description="Basic and acidic residues" evidence="1">
    <location>
        <begin position="286"/>
        <end position="317"/>
    </location>
</feature>
<feature type="domain" description="Smr" evidence="2">
    <location>
        <begin position="84"/>
        <end position="159"/>
    </location>
</feature>
<dbReference type="PANTHER" id="PTHR47417:SF1">
    <property type="entry name" value="SMR DOMAIN-CONTAINING PROTEIN YPL199C"/>
    <property type="match status" value="1"/>
</dbReference>
<dbReference type="InterPro" id="IPR002625">
    <property type="entry name" value="Smr_dom"/>
</dbReference>
<sequence length="691" mass="77692">MSSKEKPKESPNYTNDKVYMENRRKAKYWHKKSKVLQEQLRKYPHDGEISRELDRVDEKVTNINHTAAAFIFEKNNQSNGLSTIDLHGLRTFEAGGYLLRRIAKCHQCQIDYINVIVGRGLHSRSAPALPPVVKDICDQLCLKFDVKKTNAGVMVIDMKHSKPNESVLEELCCFIDLQRVARAAKADGSQQDKNRLGLRLGDSLLSESKEWLDYIKKTIFESEKQTLQSPEFGQGIAKSVSEIESSEHDEPVCGNNEHIRGGDELVPVNTRRPSDNGKLNRVKGGSVRDTKPRDTKPRETNLRGTNLRETKPSRDNKSTAVQSKKSGPGTRKTSRETGKPDCRNGKEARKNDNPAHGKKKDGTNLETPREKRNKIGPKKQGHRNEKNGRSTETQKIPTTSSARTAQQANNEKSADDKEIQEANSANSSSVIDTNPFRCLYLEGESGPDTESEFDLESVGSSNRSSIQILEQINDPAVDQTETALVHVKDKNSPPEICIPPNIFESLILPHRSNAFLESLHNQPWFLCDSEEEADDTGFDVEDSDESEYFLGGYDSDDYTTWGWEKVKNLVPPGTECNERIQVDVLRFSKDTPDGYRDDYETFFLDPSDSEKHGTSDDNDEYSSIPDTQEQYGSRGQKSDPIDFSCGDQNSDSGSLVPEGFAQRFEVLALKPSEIGDFMKAHPGYTFEWHGF</sequence>
<feature type="compositionally biased region" description="Basic residues" evidence="1">
    <location>
        <begin position="371"/>
        <end position="381"/>
    </location>
</feature>
<dbReference type="GeneID" id="88173947"/>
<protein>
    <recommendedName>
        <fullName evidence="2">Smr domain-containing protein</fullName>
    </recommendedName>
</protein>
<dbReference type="InterPro" id="IPR036063">
    <property type="entry name" value="Smr_dom_sf"/>
</dbReference>
<dbReference type="Pfam" id="PF01713">
    <property type="entry name" value="Smr"/>
    <property type="match status" value="1"/>
</dbReference>
<feature type="compositionally biased region" description="Polar residues" evidence="1">
    <location>
        <begin position="624"/>
        <end position="635"/>
    </location>
</feature>
<evidence type="ECO:0000256" key="1">
    <source>
        <dbReference type="SAM" id="MobiDB-lite"/>
    </source>
</evidence>
<dbReference type="AlphaFoldDB" id="A0AAX4HAM7"/>
<dbReference type="PANTHER" id="PTHR47417">
    <property type="entry name" value="SMR DOMAIN-CONTAINING PROTEIN YPL199C"/>
    <property type="match status" value="1"/>
</dbReference>
<feature type="compositionally biased region" description="Basic and acidic residues" evidence="1">
    <location>
        <begin position="333"/>
        <end position="370"/>
    </location>
</feature>
<evidence type="ECO:0000313" key="4">
    <source>
        <dbReference type="Proteomes" id="UP001338582"/>
    </source>
</evidence>